<dbReference type="FunFam" id="3.60.40.10:FF:000005">
    <property type="entry name" value="Serine/threonine protein phosphatase"/>
    <property type="match status" value="1"/>
</dbReference>
<dbReference type="InterPro" id="IPR036457">
    <property type="entry name" value="PPM-type-like_dom_sf"/>
</dbReference>
<dbReference type="Pfam" id="PF08448">
    <property type="entry name" value="PAS_4"/>
    <property type="match status" value="1"/>
</dbReference>
<keyword evidence="10" id="KW-0904">Protein phosphatase</keyword>
<proteinExistence type="predicted"/>
<dbReference type="Gene3D" id="3.60.40.10">
    <property type="entry name" value="PPM-type phosphatase domain"/>
    <property type="match status" value="1"/>
</dbReference>
<feature type="compositionally biased region" description="Gly residues" evidence="16">
    <location>
        <begin position="82"/>
        <end position="92"/>
    </location>
</feature>
<evidence type="ECO:0000256" key="10">
    <source>
        <dbReference type="ARBA" id="ARBA00022912"/>
    </source>
</evidence>
<feature type="region of interest" description="Disordered" evidence="16">
    <location>
        <begin position="249"/>
        <end position="390"/>
    </location>
</feature>
<dbReference type="AlphaFoldDB" id="A0A2X0IN40"/>
<feature type="compositionally biased region" description="Basic and acidic residues" evidence="16">
    <location>
        <begin position="63"/>
        <end position="72"/>
    </location>
</feature>
<evidence type="ECO:0000256" key="3">
    <source>
        <dbReference type="ARBA" id="ARBA00022679"/>
    </source>
</evidence>
<evidence type="ECO:0000256" key="2">
    <source>
        <dbReference type="ARBA" id="ARBA00022553"/>
    </source>
</evidence>
<dbReference type="InterPro" id="IPR013656">
    <property type="entry name" value="PAS_4"/>
</dbReference>
<feature type="compositionally biased region" description="Gly residues" evidence="16">
    <location>
        <begin position="104"/>
        <end position="118"/>
    </location>
</feature>
<keyword evidence="9" id="KW-0460">Magnesium</keyword>
<keyword evidence="11" id="KW-0464">Manganese</keyword>
<protein>
    <recommendedName>
        <fullName evidence="1">protein-serine/threonine phosphatase</fullName>
        <ecNumber evidence="1">3.1.3.16</ecNumber>
    </recommendedName>
    <alternativeName>
        <fullName evidence="15">Protein-serine/threonine phosphatase</fullName>
    </alternativeName>
    <alternativeName>
        <fullName evidence="14">Serine/threonine-protein kinase</fullName>
    </alternativeName>
</protein>
<dbReference type="InterPro" id="IPR029016">
    <property type="entry name" value="GAF-like_dom_sf"/>
</dbReference>
<dbReference type="PANTHER" id="PTHR43156">
    <property type="entry name" value="STAGE II SPORULATION PROTEIN E-RELATED"/>
    <property type="match status" value="1"/>
</dbReference>
<comment type="function">
    <text evidence="13">Primarily acts as an independent SigF regulator that is sensitive to the osmosensory signal, mediating the cross talk of PknD with the SigF regulon. Possesses both phosphatase and kinase activities. The kinase domain functions as a classic anti-sigma factor-like kinase to phosphorylate the anti-anti-sigma factor domain at the canonical regulatory site, and the phosphatase domain antagonizes this activity.</text>
</comment>
<dbReference type="GO" id="GO:0046872">
    <property type="term" value="F:metal ion binding"/>
    <property type="evidence" value="ECO:0007669"/>
    <property type="project" value="UniProtKB-KW"/>
</dbReference>
<keyword evidence="8" id="KW-0067">ATP-binding</keyword>
<evidence type="ECO:0000256" key="12">
    <source>
        <dbReference type="ARBA" id="ARBA00047761"/>
    </source>
</evidence>
<dbReference type="GO" id="GO:0016301">
    <property type="term" value="F:kinase activity"/>
    <property type="evidence" value="ECO:0007669"/>
    <property type="project" value="UniProtKB-KW"/>
</dbReference>
<dbReference type="OrthoDB" id="3916157at2"/>
<accession>A0A2X0IN40</accession>
<dbReference type="InterPro" id="IPR000014">
    <property type="entry name" value="PAS"/>
</dbReference>
<keyword evidence="7" id="KW-0378">Hydrolase</keyword>
<dbReference type="EC" id="3.1.3.16" evidence="1"/>
<dbReference type="InterPro" id="IPR052016">
    <property type="entry name" value="Bact_Sigma-Reg"/>
</dbReference>
<dbReference type="Proteomes" id="UP000248889">
    <property type="component" value="Unassembled WGS sequence"/>
</dbReference>
<comment type="caution">
    <text evidence="18">The sequence shown here is derived from an EMBL/GenBank/DDBJ whole genome shotgun (WGS) entry which is preliminary data.</text>
</comment>
<evidence type="ECO:0000259" key="17">
    <source>
        <dbReference type="PROSITE" id="PS50112"/>
    </source>
</evidence>
<keyword evidence="6" id="KW-0418">Kinase</keyword>
<dbReference type="PROSITE" id="PS50112">
    <property type="entry name" value="PAS"/>
    <property type="match status" value="1"/>
</dbReference>
<feature type="compositionally biased region" description="Basic and acidic residues" evidence="16">
    <location>
        <begin position="16"/>
        <end position="28"/>
    </location>
</feature>
<dbReference type="Pfam" id="PF13185">
    <property type="entry name" value="GAF_2"/>
    <property type="match status" value="1"/>
</dbReference>
<dbReference type="SUPFAM" id="SSF55781">
    <property type="entry name" value="GAF domain-like"/>
    <property type="match status" value="2"/>
</dbReference>
<evidence type="ECO:0000256" key="1">
    <source>
        <dbReference type="ARBA" id="ARBA00013081"/>
    </source>
</evidence>
<dbReference type="InterPro" id="IPR003018">
    <property type="entry name" value="GAF"/>
</dbReference>
<dbReference type="InterPro" id="IPR035965">
    <property type="entry name" value="PAS-like_dom_sf"/>
</dbReference>
<dbReference type="Gene3D" id="3.30.450.40">
    <property type="match status" value="2"/>
</dbReference>
<feature type="domain" description="PAS" evidence="17">
    <location>
        <begin position="672"/>
        <end position="733"/>
    </location>
</feature>
<dbReference type="CDD" id="cd00130">
    <property type="entry name" value="PAS"/>
    <property type="match status" value="1"/>
</dbReference>
<evidence type="ECO:0000256" key="6">
    <source>
        <dbReference type="ARBA" id="ARBA00022777"/>
    </source>
</evidence>
<reference evidence="18 19" key="1">
    <citation type="submission" date="2018-06" db="EMBL/GenBank/DDBJ databases">
        <title>Streptacidiphilus pinicola sp. nov., isolated from pine grove soil.</title>
        <authorList>
            <person name="Roh S.G."/>
            <person name="Park S."/>
            <person name="Kim M.-K."/>
            <person name="Yun B.-R."/>
            <person name="Park J."/>
            <person name="Kim M.J."/>
            <person name="Kim Y.S."/>
            <person name="Kim S.B."/>
        </authorList>
    </citation>
    <scope>NUCLEOTIDE SEQUENCE [LARGE SCALE GENOMIC DNA]</scope>
    <source>
        <strain evidence="18 19">MMS16-CNU450</strain>
    </source>
</reference>
<feature type="compositionally biased region" description="Basic and acidic residues" evidence="16">
    <location>
        <begin position="121"/>
        <end position="130"/>
    </location>
</feature>
<evidence type="ECO:0000256" key="8">
    <source>
        <dbReference type="ARBA" id="ARBA00022840"/>
    </source>
</evidence>
<feature type="region of interest" description="Disordered" evidence="16">
    <location>
        <begin position="1"/>
        <end position="28"/>
    </location>
</feature>
<dbReference type="Pfam" id="PF07228">
    <property type="entry name" value="SpoIIE"/>
    <property type="match status" value="1"/>
</dbReference>
<organism evidence="18 19">
    <name type="scientific">Streptacidiphilus pinicola</name>
    <dbReference type="NCBI Taxonomy" id="2219663"/>
    <lineage>
        <taxon>Bacteria</taxon>
        <taxon>Bacillati</taxon>
        <taxon>Actinomycetota</taxon>
        <taxon>Actinomycetes</taxon>
        <taxon>Kitasatosporales</taxon>
        <taxon>Streptomycetaceae</taxon>
        <taxon>Streptacidiphilus</taxon>
    </lineage>
</organism>
<evidence type="ECO:0000256" key="5">
    <source>
        <dbReference type="ARBA" id="ARBA00022741"/>
    </source>
</evidence>
<keyword evidence="5" id="KW-0547">Nucleotide-binding</keyword>
<dbReference type="SUPFAM" id="SSF81606">
    <property type="entry name" value="PP2C-like"/>
    <property type="match status" value="1"/>
</dbReference>
<evidence type="ECO:0000313" key="18">
    <source>
        <dbReference type="EMBL" id="RAG84953.1"/>
    </source>
</evidence>
<feature type="compositionally biased region" description="Gly residues" evidence="16">
    <location>
        <begin position="371"/>
        <end position="384"/>
    </location>
</feature>
<dbReference type="SMART" id="SM00091">
    <property type="entry name" value="PAS"/>
    <property type="match status" value="2"/>
</dbReference>
<dbReference type="Pfam" id="PF01590">
    <property type="entry name" value="GAF"/>
    <property type="match status" value="1"/>
</dbReference>
<name>A0A2X0IN40_9ACTN</name>
<evidence type="ECO:0000256" key="7">
    <source>
        <dbReference type="ARBA" id="ARBA00022801"/>
    </source>
</evidence>
<sequence length="1202" mass="125483">MPLGRGGVDRAGLGEVAEHGVELDRAAEELPPRLVRRGGTAQQVRQCLGERLVDAVAVRVGERRPQRPERVPRLGAVPGAGEPPGGAGTGRGRGAEQWIERSGGRLGPRAGGGEGGTGLDQRVERGDEVGRGLGPVVRVEAQSGGFERGAGQRRRRGLGLVGAGTSDAGDAQQVVGLGAVDRAHRAVAGGLQHPDAQAALGDVAQPGDGDLLQCGGHLLITQPPGAGPHGLRRGALLVERLPSRLRKTLPARELGPALAPPRHARLPFSAGHEPGPAAPSCQPRPTGPTTAEAGSRRDPPPRPRPPAPARDTPASGGRVRHLRFRLDTLGGRAYREGVRQDVPREPGGTAEAGGHDRGGHDGAAGAAGHDGAVGGGRRGPGATSGVGAATAAAADRNGDDLLAEAAERTLRGTGAYGAMVYLRSRDRRSLVLSTVAGVPVAALEPFRRVSVQGALPGSLAYRSRRTVHLSGADETMRRFPQLLMGLPYAFASAYAPVMDGEEVYGVLCALWPATDAGVPTAARRSLRQTARRLGAELTALVAQGGAVEGRTAVAELPWWAGQAVRLGLFDLDLDTRALDLDDELCSLFGLAPGADDGRAAALAAAIDQADLPRVRAALRRAYRTGRFPPLRLRILDASQQLRSVQVWARVREGVTDGVRGPHLVGAVLDVGTTAAAAHAVERLRQGVFSLDGSGRVDYANLGAELLLGVRREELIGKPLWEALPWLADPVHEDRYRAAVISRQPTAFLACRPPDRWLAFTLQPDPQGMTGTVVPGAHPALGKDTRIPAGAAPPIVQTAAGARPGAGAIYHLLQLASALAQAVTVREVCAAVAEQILPAFGGQELAIYVVKDNRLHLADQVGYPDGFLDPFEGTPMRARLPGVETLTSGAPIFFASVDELAGAYPGIPLDQMCAWAFLPLIASGHPVGSCILGFDEPHPFTSEERGVLTALGGLVAQALERARLFDAEFALARGLQQALLPHALPHLDNVRIAARYLPGTRGMEIGGDWYDAIVTEHGLCLVIGDVEGHSVAAAGVMGQLRSAVRAFVASGHPLEQVLAHVNQLLPDLGSGLLASCCLLELDPASGRAYGVRAGHLPPLLRHPGGRTEVLDLGGGMLLGVDPRAVYPAEEVLLEPGSVLALYTDGLVEHPGGQIDHGIDRLRSVLAHADTSSLEQLADRLLSDTLPAATRVDDVAVLLASIGR</sequence>
<feature type="region of interest" description="Disordered" evidence="16">
    <location>
        <begin position="63"/>
        <end position="135"/>
    </location>
</feature>
<evidence type="ECO:0000256" key="15">
    <source>
        <dbReference type="ARBA" id="ARBA00081350"/>
    </source>
</evidence>
<dbReference type="EMBL" id="QKYN01000054">
    <property type="protein sequence ID" value="RAG84953.1"/>
    <property type="molecule type" value="Genomic_DNA"/>
</dbReference>
<dbReference type="PANTHER" id="PTHR43156:SF2">
    <property type="entry name" value="STAGE II SPORULATION PROTEIN E"/>
    <property type="match status" value="1"/>
</dbReference>
<evidence type="ECO:0000256" key="9">
    <source>
        <dbReference type="ARBA" id="ARBA00022842"/>
    </source>
</evidence>
<keyword evidence="4" id="KW-0479">Metal-binding</keyword>
<dbReference type="SMART" id="SM00065">
    <property type="entry name" value="GAF"/>
    <property type="match status" value="1"/>
</dbReference>
<feature type="compositionally biased region" description="Basic and acidic residues" evidence="16">
    <location>
        <begin position="333"/>
        <end position="344"/>
    </location>
</feature>
<evidence type="ECO:0000256" key="11">
    <source>
        <dbReference type="ARBA" id="ARBA00023211"/>
    </source>
</evidence>
<comment type="catalytic activity">
    <reaction evidence="12">
        <text>O-phospho-L-seryl-[protein] + H2O = L-seryl-[protein] + phosphate</text>
        <dbReference type="Rhea" id="RHEA:20629"/>
        <dbReference type="Rhea" id="RHEA-COMP:9863"/>
        <dbReference type="Rhea" id="RHEA-COMP:11604"/>
        <dbReference type="ChEBI" id="CHEBI:15377"/>
        <dbReference type="ChEBI" id="CHEBI:29999"/>
        <dbReference type="ChEBI" id="CHEBI:43474"/>
        <dbReference type="ChEBI" id="CHEBI:83421"/>
        <dbReference type="EC" id="3.1.3.16"/>
    </reaction>
</comment>
<evidence type="ECO:0000256" key="13">
    <source>
        <dbReference type="ARBA" id="ARBA00056274"/>
    </source>
</evidence>
<dbReference type="GO" id="GO:0004722">
    <property type="term" value="F:protein serine/threonine phosphatase activity"/>
    <property type="evidence" value="ECO:0007669"/>
    <property type="project" value="UniProtKB-EC"/>
</dbReference>
<dbReference type="GO" id="GO:0005524">
    <property type="term" value="F:ATP binding"/>
    <property type="evidence" value="ECO:0007669"/>
    <property type="project" value="UniProtKB-KW"/>
</dbReference>
<evidence type="ECO:0000256" key="16">
    <source>
        <dbReference type="SAM" id="MobiDB-lite"/>
    </source>
</evidence>
<gene>
    <name evidence="18" type="ORF">DN069_14115</name>
</gene>
<dbReference type="InterPro" id="IPR001932">
    <property type="entry name" value="PPM-type_phosphatase-like_dom"/>
</dbReference>
<evidence type="ECO:0000256" key="14">
    <source>
        <dbReference type="ARBA" id="ARBA00075117"/>
    </source>
</evidence>
<dbReference type="SUPFAM" id="SSF55785">
    <property type="entry name" value="PYP-like sensor domain (PAS domain)"/>
    <property type="match status" value="2"/>
</dbReference>
<evidence type="ECO:0000313" key="19">
    <source>
        <dbReference type="Proteomes" id="UP000248889"/>
    </source>
</evidence>
<dbReference type="SMART" id="SM00331">
    <property type="entry name" value="PP2C_SIG"/>
    <property type="match status" value="1"/>
</dbReference>
<evidence type="ECO:0000256" key="4">
    <source>
        <dbReference type="ARBA" id="ARBA00022723"/>
    </source>
</evidence>
<keyword evidence="3" id="KW-0808">Transferase</keyword>
<keyword evidence="2" id="KW-0597">Phosphoprotein</keyword>
<keyword evidence="19" id="KW-1185">Reference proteome</keyword>
<dbReference type="Gene3D" id="3.30.450.20">
    <property type="entry name" value="PAS domain"/>
    <property type="match status" value="2"/>
</dbReference>